<evidence type="ECO:0000256" key="1">
    <source>
        <dbReference type="ARBA" id="ARBA00002841"/>
    </source>
</evidence>
<keyword evidence="9" id="KW-1133">Transmembrane helix</keyword>
<keyword evidence="5" id="KW-0592">Phosphate transport</keyword>
<keyword evidence="8" id="KW-0449">Lipoprotein</keyword>
<dbReference type="GO" id="GO:0006817">
    <property type="term" value="P:phosphate ion transport"/>
    <property type="evidence" value="ECO:0007669"/>
    <property type="project" value="UniProtKB-KW"/>
</dbReference>
<dbReference type="EMBL" id="JACXJA010000036">
    <property type="protein sequence ID" value="MBD2864976.1"/>
    <property type="molecule type" value="Genomic_DNA"/>
</dbReference>
<accession>A0A927H1B0</accession>
<keyword evidence="5" id="KW-0813">Transport</keyword>
<dbReference type="Pfam" id="PF12849">
    <property type="entry name" value="PBP_like_2"/>
    <property type="match status" value="1"/>
</dbReference>
<evidence type="ECO:0000259" key="10">
    <source>
        <dbReference type="Pfam" id="PF12849"/>
    </source>
</evidence>
<evidence type="ECO:0000256" key="5">
    <source>
        <dbReference type="ARBA" id="ARBA00022592"/>
    </source>
</evidence>
<sequence length="491" mass="53665">MTTVEEKGSVAPLPPAPRKREGFAGKLADAAGMSILYGIFYFVLTVLLAAVIENGAFSRIETDRLNDTGLWSLKLIYGFAAALLFGTAGMMLAAFSRRRPLFVYGCTIPMTLLGPVIWYAAYRISEGPMDGMEGSEWFLYWVYAYWASPLIEHIRHYVPAFSVKYIGLAAAAAPGLFAACCAILLVYLQRNRAGLWKVILGLLSVPAVLAAVLAVGLLLPRTYPFTVQTYPKVDGATAAIPLGRELAHRLTGMNRPQTELFVHFHTTHNAYLNLIDKKADLILAAGPSEEERRLAESRGVRMKLTPIGKDAFIFLVHRDNPVDSLTVQQIRDIYAGQAANWSEVGGADDAIVAYQREPNSGSQTYMESKVMQGGHLAEAPKERKITGMGGLIDTVAAYSNAKNALGYSFYYFASEMHKRESVKFVAVNGVAASKETIRAGTYPYTAVLYAVTREDEPQDSPASRMLEWLQSEAGGHAIERGGFIPIREGAG</sequence>
<evidence type="ECO:0000256" key="4">
    <source>
        <dbReference type="ARBA" id="ARBA00011529"/>
    </source>
</evidence>
<feature type="transmembrane region" description="Helical" evidence="9">
    <location>
        <begin position="72"/>
        <end position="94"/>
    </location>
</feature>
<dbReference type="InterPro" id="IPR024370">
    <property type="entry name" value="PBP_domain"/>
</dbReference>
<evidence type="ECO:0000256" key="3">
    <source>
        <dbReference type="ARBA" id="ARBA00008725"/>
    </source>
</evidence>
<reference evidence="11" key="1">
    <citation type="submission" date="2020-09" db="EMBL/GenBank/DDBJ databases">
        <title>A novel bacterium of genus Paenibacillus, isolated from South China Sea.</title>
        <authorList>
            <person name="Huang H."/>
            <person name="Mo K."/>
            <person name="Hu Y."/>
        </authorList>
    </citation>
    <scope>NUCLEOTIDE SEQUENCE</scope>
    <source>
        <strain evidence="11">IB182363</strain>
    </source>
</reference>
<organism evidence="11 12">
    <name type="scientific">Paenibacillus oceani</name>
    <dbReference type="NCBI Taxonomy" id="2772510"/>
    <lineage>
        <taxon>Bacteria</taxon>
        <taxon>Bacillati</taxon>
        <taxon>Bacillota</taxon>
        <taxon>Bacilli</taxon>
        <taxon>Bacillales</taxon>
        <taxon>Paenibacillaceae</taxon>
        <taxon>Paenibacillus</taxon>
    </lineage>
</organism>
<evidence type="ECO:0000256" key="7">
    <source>
        <dbReference type="ARBA" id="ARBA00023139"/>
    </source>
</evidence>
<dbReference type="GO" id="GO:0005886">
    <property type="term" value="C:plasma membrane"/>
    <property type="evidence" value="ECO:0007669"/>
    <property type="project" value="UniProtKB-SubCell"/>
</dbReference>
<dbReference type="PANTHER" id="PTHR30570:SF1">
    <property type="entry name" value="PHOSPHATE-BINDING PROTEIN PSTS"/>
    <property type="match status" value="1"/>
</dbReference>
<evidence type="ECO:0000256" key="8">
    <source>
        <dbReference type="ARBA" id="ARBA00023288"/>
    </source>
</evidence>
<evidence type="ECO:0000313" key="11">
    <source>
        <dbReference type="EMBL" id="MBD2864976.1"/>
    </source>
</evidence>
<keyword evidence="12" id="KW-1185">Reference proteome</keyword>
<proteinExistence type="inferred from homology"/>
<dbReference type="Proteomes" id="UP000639396">
    <property type="component" value="Unassembled WGS sequence"/>
</dbReference>
<dbReference type="AlphaFoldDB" id="A0A927H1B0"/>
<comment type="function">
    <text evidence="1">Part of the ABC transporter complex PstSACB involved in phosphate import.</text>
</comment>
<gene>
    <name evidence="11" type="ORF">IDH45_23635</name>
</gene>
<comment type="subcellular location">
    <subcellularLocation>
        <location evidence="2">Cell membrane</location>
        <topology evidence="2">Lipid-anchor</topology>
    </subcellularLocation>
</comment>
<feature type="transmembrane region" description="Helical" evidence="9">
    <location>
        <begin position="165"/>
        <end position="188"/>
    </location>
</feature>
<feature type="domain" description="PBP" evidence="10">
    <location>
        <begin position="235"/>
        <end position="459"/>
    </location>
</feature>
<feature type="transmembrane region" description="Helical" evidence="9">
    <location>
        <begin position="101"/>
        <end position="122"/>
    </location>
</feature>
<keyword evidence="7" id="KW-0564">Palmitate</keyword>
<evidence type="ECO:0000256" key="2">
    <source>
        <dbReference type="ARBA" id="ARBA00004193"/>
    </source>
</evidence>
<keyword evidence="9" id="KW-0812">Transmembrane</keyword>
<feature type="transmembrane region" description="Helical" evidence="9">
    <location>
        <begin position="27"/>
        <end position="52"/>
    </location>
</feature>
<evidence type="ECO:0000256" key="6">
    <source>
        <dbReference type="ARBA" id="ARBA00022729"/>
    </source>
</evidence>
<name>A0A927H1B0_9BACL</name>
<dbReference type="RefSeq" id="WP_190930601.1">
    <property type="nucleotide sequence ID" value="NZ_JACXJA010000036.1"/>
</dbReference>
<comment type="caution">
    <text evidence="11">The sequence shown here is derived from an EMBL/GenBank/DDBJ whole genome shotgun (WGS) entry which is preliminary data.</text>
</comment>
<feature type="transmembrane region" description="Helical" evidence="9">
    <location>
        <begin position="195"/>
        <end position="219"/>
    </location>
</feature>
<dbReference type="SUPFAM" id="SSF53850">
    <property type="entry name" value="Periplasmic binding protein-like II"/>
    <property type="match status" value="1"/>
</dbReference>
<keyword evidence="9" id="KW-0472">Membrane</keyword>
<protein>
    <submittedName>
        <fullName evidence="11">Substrate-binding domain-containing protein</fullName>
    </submittedName>
</protein>
<comment type="similarity">
    <text evidence="3">Belongs to the PstS family.</text>
</comment>
<dbReference type="PANTHER" id="PTHR30570">
    <property type="entry name" value="PERIPLASMIC PHOSPHATE BINDING COMPONENT OF PHOSPHATE ABC TRANSPORTER"/>
    <property type="match status" value="1"/>
</dbReference>
<dbReference type="InterPro" id="IPR050811">
    <property type="entry name" value="Phosphate_ABC_transporter"/>
</dbReference>
<evidence type="ECO:0000256" key="9">
    <source>
        <dbReference type="SAM" id="Phobius"/>
    </source>
</evidence>
<comment type="subunit">
    <text evidence="4">The complex is composed of two ATP-binding proteins (PstB), two transmembrane proteins (PstC and PstA) and a solute-binding protein (PstS).</text>
</comment>
<keyword evidence="6" id="KW-0732">Signal</keyword>
<evidence type="ECO:0000313" key="12">
    <source>
        <dbReference type="Proteomes" id="UP000639396"/>
    </source>
</evidence>
<dbReference type="Gene3D" id="3.40.190.10">
    <property type="entry name" value="Periplasmic binding protein-like II"/>
    <property type="match status" value="2"/>
</dbReference>